<keyword evidence="12" id="KW-1185">Reference proteome</keyword>
<dbReference type="GO" id="GO:0004856">
    <property type="term" value="F:D-xylulokinase activity"/>
    <property type="evidence" value="ECO:0007669"/>
    <property type="project" value="UniProtKB-EC"/>
</dbReference>
<evidence type="ECO:0000256" key="3">
    <source>
        <dbReference type="ARBA" id="ARBA00022679"/>
    </source>
</evidence>
<dbReference type="EMBL" id="JBHUFZ010000017">
    <property type="protein sequence ID" value="MFD1890169.1"/>
    <property type="molecule type" value="Genomic_DNA"/>
</dbReference>
<dbReference type="EC" id="2.7.1.17" evidence="7 8"/>
<dbReference type="SUPFAM" id="SSF53067">
    <property type="entry name" value="Actin-like ATPase domain"/>
    <property type="match status" value="2"/>
</dbReference>
<dbReference type="InterPro" id="IPR018484">
    <property type="entry name" value="FGGY_N"/>
</dbReference>
<dbReference type="InterPro" id="IPR000577">
    <property type="entry name" value="Carb_kinase_FGGY"/>
</dbReference>
<dbReference type="Gene3D" id="3.30.420.40">
    <property type="match status" value="2"/>
</dbReference>
<keyword evidence="5 7" id="KW-0418">Kinase</keyword>
<keyword evidence="6 7" id="KW-0067">ATP-binding</keyword>
<comment type="function">
    <text evidence="7">Catalyzes the phosphorylation of D-xylulose to D-xylulose 5-phosphate.</text>
</comment>
<feature type="domain" description="Carbohydrate kinase FGGY N-terminal" evidence="9">
    <location>
        <begin position="4"/>
        <end position="230"/>
    </location>
</feature>
<evidence type="ECO:0000256" key="5">
    <source>
        <dbReference type="ARBA" id="ARBA00022777"/>
    </source>
</evidence>
<evidence type="ECO:0000256" key="2">
    <source>
        <dbReference type="ARBA" id="ARBA00022629"/>
    </source>
</evidence>
<dbReference type="InterPro" id="IPR018485">
    <property type="entry name" value="FGGY_C"/>
</dbReference>
<evidence type="ECO:0000259" key="10">
    <source>
        <dbReference type="Pfam" id="PF02782"/>
    </source>
</evidence>
<dbReference type="HAMAP" id="MF_02220">
    <property type="entry name" value="XylB"/>
    <property type="match status" value="1"/>
</dbReference>
<dbReference type="PIRSF" id="PIRSF000538">
    <property type="entry name" value="GlpK"/>
    <property type="match status" value="1"/>
</dbReference>
<sequence>MALVLGIDSSTQSTKALLVDADSGEVVAQGRAPHPDGTSVDPRAWLAAVDQATEGLLERAEAVAVGGQQHGMVALDEHDVPVREALLWNDTRSAAAAEELNQELGGPAEAARLTGSVLVASITAAKARWMATHEPENARRTARIVLPHDYVGHHLAAPGSAWTTDRGDASGTGWYSPAENRLLPQVAALALGHEIELTPIAEQPQQVVAHTTGGAAMAAGTGDNMAAALGLAMLPGDVSVSIGTSGVAAMVSEVPTADATGAVNGFADATGRFLPLACTLNAARIMDLGARMLGISHAELDQLALQAPPGANGVVLLPYLDGERTPNRPEATGVVRGIRSSTGREDIARACIEGLACSLADAVAALRAATGSLGTEPGRILLIGGGARSEAARRVLPAVLGHDLLCPQPAEYVALGAAAQAAWALSGATEPPRWPAAGTVTLQAEPTPQVLERYRELRDLTAQWCRPSGVDPVVRAQW</sequence>
<name>A0ABW4RVU1_9ACTN</name>
<proteinExistence type="inferred from homology"/>
<dbReference type="NCBIfam" id="TIGR01312">
    <property type="entry name" value="XylB"/>
    <property type="match status" value="1"/>
</dbReference>
<dbReference type="PANTHER" id="PTHR43095:SF5">
    <property type="entry name" value="XYLULOSE KINASE"/>
    <property type="match status" value="1"/>
</dbReference>
<dbReference type="InterPro" id="IPR043129">
    <property type="entry name" value="ATPase_NBD"/>
</dbReference>
<dbReference type="RefSeq" id="WP_343873166.1">
    <property type="nucleotide sequence ID" value="NZ_BAAAIX010000014.1"/>
</dbReference>
<dbReference type="InterPro" id="IPR050406">
    <property type="entry name" value="FGGY_Carb_Kinase"/>
</dbReference>
<organism evidence="11 12">
    <name type="scientific">Luteococcus peritonei</name>
    <dbReference type="NCBI Taxonomy" id="88874"/>
    <lineage>
        <taxon>Bacteria</taxon>
        <taxon>Bacillati</taxon>
        <taxon>Actinomycetota</taxon>
        <taxon>Actinomycetes</taxon>
        <taxon>Propionibacteriales</taxon>
        <taxon>Propionibacteriaceae</taxon>
        <taxon>Luteococcus</taxon>
    </lineage>
</organism>
<evidence type="ECO:0000313" key="11">
    <source>
        <dbReference type="EMBL" id="MFD1890169.1"/>
    </source>
</evidence>
<feature type="binding site" evidence="7">
    <location>
        <begin position="69"/>
        <end position="70"/>
    </location>
    <ligand>
        <name>substrate</name>
    </ligand>
</feature>
<evidence type="ECO:0000256" key="6">
    <source>
        <dbReference type="ARBA" id="ARBA00022840"/>
    </source>
</evidence>
<evidence type="ECO:0000259" key="9">
    <source>
        <dbReference type="Pfam" id="PF00370"/>
    </source>
</evidence>
<dbReference type="Pfam" id="PF02782">
    <property type="entry name" value="FGGY_C"/>
    <property type="match status" value="1"/>
</dbReference>
<comment type="similarity">
    <text evidence="1 7 8">Belongs to the FGGY kinase family.</text>
</comment>
<keyword evidence="2 7" id="KW-0859">Xylose metabolism</keyword>
<evidence type="ECO:0000256" key="8">
    <source>
        <dbReference type="RuleBase" id="RU364073"/>
    </source>
</evidence>
<keyword evidence="3 7" id="KW-0808">Transferase</keyword>
<dbReference type="InterPro" id="IPR006000">
    <property type="entry name" value="Xylulokinase"/>
</dbReference>
<keyword evidence="7 8" id="KW-0119">Carbohydrate metabolism</keyword>
<accession>A0ABW4RVU1</accession>
<reference evidence="12" key="1">
    <citation type="journal article" date="2019" name="Int. J. Syst. Evol. Microbiol.">
        <title>The Global Catalogue of Microorganisms (GCM) 10K type strain sequencing project: providing services to taxonomists for standard genome sequencing and annotation.</title>
        <authorList>
            <consortium name="The Broad Institute Genomics Platform"/>
            <consortium name="The Broad Institute Genome Sequencing Center for Infectious Disease"/>
            <person name="Wu L."/>
            <person name="Ma J."/>
        </authorList>
    </citation>
    <scope>NUCLEOTIDE SEQUENCE [LARGE SCALE GENOMIC DNA]</scope>
    <source>
        <strain evidence="12">CAIM 431</strain>
    </source>
</reference>
<evidence type="ECO:0000256" key="4">
    <source>
        <dbReference type="ARBA" id="ARBA00022741"/>
    </source>
</evidence>
<gene>
    <name evidence="7 8 11" type="primary">xylB</name>
    <name evidence="11" type="ORF">ACFSCS_08220</name>
</gene>
<dbReference type="Proteomes" id="UP001597326">
    <property type="component" value="Unassembled WGS sequence"/>
</dbReference>
<evidence type="ECO:0000313" key="12">
    <source>
        <dbReference type="Proteomes" id="UP001597326"/>
    </source>
</evidence>
<dbReference type="Pfam" id="PF00370">
    <property type="entry name" value="FGGY_N"/>
    <property type="match status" value="1"/>
</dbReference>
<dbReference type="PANTHER" id="PTHR43095">
    <property type="entry name" value="SUGAR KINASE"/>
    <property type="match status" value="1"/>
</dbReference>
<feature type="site" description="Important for activity" evidence="7">
    <location>
        <position position="8"/>
    </location>
</feature>
<evidence type="ECO:0000256" key="7">
    <source>
        <dbReference type="HAMAP-Rule" id="MF_02220"/>
    </source>
</evidence>
<keyword evidence="4 7" id="KW-0547">Nucleotide-binding</keyword>
<feature type="active site" description="Proton acceptor" evidence="7">
    <location>
        <position position="223"/>
    </location>
</feature>
<comment type="caution">
    <text evidence="11">The sequence shown here is derived from an EMBL/GenBank/DDBJ whole genome shotgun (WGS) entry which is preliminary data.</text>
</comment>
<evidence type="ECO:0000256" key="1">
    <source>
        <dbReference type="ARBA" id="ARBA00009156"/>
    </source>
</evidence>
<protein>
    <recommendedName>
        <fullName evidence="7 8">Xylulose kinase</fullName>
        <shortName evidence="7 8">Xylulokinase</shortName>
        <ecNumber evidence="7 8">2.7.1.17</ecNumber>
    </recommendedName>
</protein>
<feature type="domain" description="Carbohydrate kinase FGGY C-terminal" evidence="10">
    <location>
        <begin position="239"/>
        <end position="425"/>
    </location>
</feature>
<comment type="catalytic activity">
    <reaction evidence="7 8">
        <text>D-xylulose + ATP = D-xylulose 5-phosphate + ADP + H(+)</text>
        <dbReference type="Rhea" id="RHEA:10964"/>
        <dbReference type="ChEBI" id="CHEBI:15378"/>
        <dbReference type="ChEBI" id="CHEBI:17140"/>
        <dbReference type="ChEBI" id="CHEBI:30616"/>
        <dbReference type="ChEBI" id="CHEBI:57737"/>
        <dbReference type="ChEBI" id="CHEBI:456216"/>
        <dbReference type="EC" id="2.7.1.17"/>
    </reaction>
</comment>